<keyword evidence="5" id="KW-1185">Reference proteome</keyword>
<dbReference type="Pfam" id="PF20059">
    <property type="entry name" value="DUF6458"/>
    <property type="match status" value="1"/>
</dbReference>
<evidence type="ECO:0000256" key="2">
    <source>
        <dbReference type="SAM" id="Phobius"/>
    </source>
</evidence>
<gene>
    <name evidence="4" type="ORF">IE331_05615</name>
</gene>
<accession>A0A927K7H3</accession>
<keyword evidence="2" id="KW-0472">Membrane</keyword>
<proteinExistence type="predicted"/>
<protein>
    <recommendedName>
        <fullName evidence="3">DUF6458 domain-containing protein</fullName>
    </recommendedName>
</protein>
<reference evidence="4" key="1">
    <citation type="submission" date="2020-09" db="EMBL/GenBank/DDBJ databases">
        <title>Nocardioides sp. strain MJB4 16S ribosomal RNA gene Genome sequencing and assembly.</title>
        <authorList>
            <person name="Kim I."/>
        </authorList>
    </citation>
    <scope>NUCLEOTIDE SEQUENCE</scope>
    <source>
        <strain evidence="4">MJB4</strain>
    </source>
</reference>
<feature type="transmembrane region" description="Helical" evidence="2">
    <location>
        <begin position="31"/>
        <end position="49"/>
    </location>
</feature>
<name>A0A927K7H3_9ACTN</name>
<evidence type="ECO:0000313" key="5">
    <source>
        <dbReference type="Proteomes" id="UP000616839"/>
    </source>
</evidence>
<dbReference type="AlphaFoldDB" id="A0A927K7H3"/>
<keyword evidence="2" id="KW-1133">Transmembrane helix</keyword>
<dbReference type="RefSeq" id="WP_192141255.1">
    <property type="nucleotide sequence ID" value="NZ_JACYXZ010000001.1"/>
</dbReference>
<feature type="region of interest" description="Disordered" evidence="1">
    <location>
        <begin position="55"/>
        <end position="85"/>
    </location>
</feature>
<sequence length="85" mass="8932">MGYGLGVFLMALGLILAFAVSDVIEGVDLTMVGYILVLAGILIVALTAFQANRGRSASNVTRTTHADGRQTVTEQRNESDPPPAV</sequence>
<evidence type="ECO:0000259" key="3">
    <source>
        <dbReference type="Pfam" id="PF20059"/>
    </source>
</evidence>
<dbReference type="Proteomes" id="UP000616839">
    <property type="component" value="Unassembled WGS sequence"/>
</dbReference>
<keyword evidence="2" id="KW-0812">Transmembrane</keyword>
<organism evidence="4 5">
    <name type="scientific">Nocardioides donggukensis</name>
    <dbReference type="NCBI Taxonomy" id="2774019"/>
    <lineage>
        <taxon>Bacteria</taxon>
        <taxon>Bacillati</taxon>
        <taxon>Actinomycetota</taxon>
        <taxon>Actinomycetes</taxon>
        <taxon>Propionibacteriales</taxon>
        <taxon>Nocardioidaceae</taxon>
        <taxon>Nocardioides</taxon>
    </lineage>
</organism>
<dbReference type="EMBL" id="JACYXZ010000001">
    <property type="protein sequence ID" value="MBD8869095.1"/>
    <property type="molecule type" value="Genomic_DNA"/>
</dbReference>
<dbReference type="InterPro" id="IPR045597">
    <property type="entry name" value="DUF6458"/>
</dbReference>
<feature type="domain" description="DUF6458" evidence="3">
    <location>
        <begin position="1"/>
        <end position="78"/>
    </location>
</feature>
<evidence type="ECO:0000256" key="1">
    <source>
        <dbReference type="SAM" id="MobiDB-lite"/>
    </source>
</evidence>
<comment type="caution">
    <text evidence="4">The sequence shown here is derived from an EMBL/GenBank/DDBJ whole genome shotgun (WGS) entry which is preliminary data.</text>
</comment>
<evidence type="ECO:0000313" key="4">
    <source>
        <dbReference type="EMBL" id="MBD8869095.1"/>
    </source>
</evidence>